<evidence type="ECO:0008006" key="3">
    <source>
        <dbReference type="Google" id="ProtNLM"/>
    </source>
</evidence>
<gene>
    <name evidence="1" type="ORF">LIS111010_196</name>
</gene>
<dbReference type="NCBIfam" id="TIGR02466">
    <property type="entry name" value="TIGR02466 family protein"/>
    <property type="match status" value="1"/>
</dbReference>
<reference evidence="1 2" key="1">
    <citation type="journal article" date="2016" name="Environ. Microbiol.">
        <title>Genomic diversification of marine cyanophages into stable ecotypes.</title>
        <authorList>
            <person name="Marston M.F."/>
            <person name="Martiny J.B."/>
        </authorList>
    </citation>
    <scope>NUCLEOTIDE SEQUENCE [LARGE SCALE GENOMIC DNA]</scope>
    <source>
        <strain evidence="1">LIS_11_1010</strain>
    </source>
</reference>
<proteinExistence type="predicted"/>
<dbReference type="SUPFAM" id="SSF51197">
    <property type="entry name" value="Clavaminate synthase-like"/>
    <property type="match status" value="1"/>
</dbReference>
<protein>
    <recommendedName>
        <fullName evidence="3">Phytanoyl-CoA-dioxygenase</fullName>
    </recommendedName>
</protein>
<dbReference type="InterPro" id="IPR012668">
    <property type="entry name" value="CHP02466"/>
</dbReference>
<accession>A0A1D7RCR9</accession>
<dbReference type="EMBL" id="KX349233">
    <property type="protein sequence ID" value="AON99210.1"/>
    <property type="molecule type" value="Genomic_DNA"/>
</dbReference>
<organism evidence="1 2">
    <name type="scientific">Synechococcus phage S-RIM2</name>
    <dbReference type="NCBI Taxonomy" id="687800"/>
    <lineage>
        <taxon>Viruses</taxon>
        <taxon>Duplodnaviria</taxon>
        <taxon>Heunggongvirae</taxon>
        <taxon>Uroviricota</taxon>
        <taxon>Caudoviricetes</taxon>
        <taxon>Pantevenvirales</taxon>
        <taxon>Kyanoviridae</taxon>
        <taxon>Nerrivikvirus</taxon>
        <taxon>Nerrivikvirus srim2</taxon>
    </lineage>
</organism>
<sequence length="202" mass="22714">MSSELIPLFSTPVYKAQVSISNLEVLGTLKYEDYPDKTGASSENTAILLSKAFRDLREQIEQHLNIYVFDILKSAQGKIKHTQSWINLHRPGNYASKHYHCNSMYSGIVYLKVPENGGGLIFSNNPGAMQQLSPTTTEGNLFNSNRWGFPVTDGDIFIFPSHLTHSTDVNESNENRYCLAFNYFLEGILGQDTAQVNLRIKS</sequence>
<dbReference type="Pfam" id="PF13759">
    <property type="entry name" value="2OG-FeII_Oxy_5"/>
    <property type="match status" value="1"/>
</dbReference>
<evidence type="ECO:0000313" key="1">
    <source>
        <dbReference type="EMBL" id="AON99210.1"/>
    </source>
</evidence>
<evidence type="ECO:0000313" key="2">
    <source>
        <dbReference type="Proteomes" id="UP000220999"/>
    </source>
</evidence>
<dbReference type="Gene3D" id="2.60.120.620">
    <property type="entry name" value="q2cbj1_9rhob like domain"/>
    <property type="match status" value="1"/>
</dbReference>
<dbReference type="Proteomes" id="UP000220999">
    <property type="component" value="Segment"/>
</dbReference>
<name>A0A1D7RCR9_9CAUD</name>